<reference evidence="13" key="3">
    <citation type="submission" date="2015-06" db="UniProtKB">
        <authorList>
            <consortium name="EnsemblMetazoa"/>
        </authorList>
    </citation>
    <scope>IDENTIFICATION</scope>
</reference>
<dbReference type="Proteomes" id="UP000014760">
    <property type="component" value="Unassembled WGS sequence"/>
</dbReference>
<keyword evidence="10" id="KW-0675">Receptor</keyword>
<keyword evidence="14" id="KW-1185">Reference proteome</keyword>
<evidence type="ECO:0000256" key="8">
    <source>
        <dbReference type="ARBA" id="ARBA00023134"/>
    </source>
</evidence>
<evidence type="ECO:0000256" key="9">
    <source>
        <dbReference type="ARBA" id="ARBA00023136"/>
    </source>
</evidence>
<gene>
    <name evidence="12" type="ORF">CAPTEDRAFT_224352</name>
</gene>
<dbReference type="Gene3D" id="3.40.50.300">
    <property type="entry name" value="P-loop containing nucleotide triphosphate hydrolases"/>
    <property type="match status" value="1"/>
</dbReference>
<dbReference type="EnsemblMetazoa" id="CapteT224352">
    <property type="protein sequence ID" value="CapteP224352"/>
    <property type="gene ID" value="CapteG224352"/>
</dbReference>
<evidence type="ECO:0000313" key="13">
    <source>
        <dbReference type="EnsemblMetazoa" id="CapteP224352"/>
    </source>
</evidence>
<feature type="transmembrane region" description="Helical" evidence="11">
    <location>
        <begin position="20"/>
        <end position="41"/>
    </location>
</feature>
<protein>
    <recommendedName>
        <fullName evidence="3">Signal recognition particle receptor subunit beta</fullName>
    </recommendedName>
</protein>
<keyword evidence="6" id="KW-0256">Endoplasmic reticulum</keyword>
<dbReference type="Pfam" id="PF09439">
    <property type="entry name" value="SRPRB"/>
    <property type="match status" value="1"/>
</dbReference>
<dbReference type="OMA" id="MNGVKVT"/>
<evidence type="ECO:0000256" key="5">
    <source>
        <dbReference type="ARBA" id="ARBA00022741"/>
    </source>
</evidence>
<dbReference type="InterPro" id="IPR024156">
    <property type="entry name" value="Small_GTPase_ARF"/>
</dbReference>
<comment type="subcellular location">
    <subcellularLocation>
        <location evidence="1">Endoplasmic reticulum membrane</location>
        <topology evidence="1">Single-pass membrane protein</topology>
    </subcellularLocation>
</comment>
<dbReference type="SUPFAM" id="SSF52540">
    <property type="entry name" value="P-loop containing nucleoside triphosphate hydrolases"/>
    <property type="match status" value="1"/>
</dbReference>
<reference evidence="12 14" key="2">
    <citation type="journal article" date="2013" name="Nature">
        <title>Insights into bilaterian evolution from three spiralian genomes.</title>
        <authorList>
            <person name="Simakov O."/>
            <person name="Marletaz F."/>
            <person name="Cho S.J."/>
            <person name="Edsinger-Gonzales E."/>
            <person name="Havlak P."/>
            <person name="Hellsten U."/>
            <person name="Kuo D.H."/>
            <person name="Larsson T."/>
            <person name="Lv J."/>
            <person name="Arendt D."/>
            <person name="Savage R."/>
            <person name="Osoegawa K."/>
            <person name="de Jong P."/>
            <person name="Grimwood J."/>
            <person name="Chapman J.A."/>
            <person name="Shapiro H."/>
            <person name="Aerts A."/>
            <person name="Otillar R.P."/>
            <person name="Terry A.Y."/>
            <person name="Boore J.L."/>
            <person name="Grigoriev I.V."/>
            <person name="Lindberg D.R."/>
            <person name="Seaver E.C."/>
            <person name="Weisblat D.A."/>
            <person name="Putnam N.H."/>
            <person name="Rokhsar D.S."/>
        </authorList>
    </citation>
    <scope>NUCLEOTIDE SEQUENCE</scope>
    <source>
        <strain evidence="12 14">I ESC-2004</strain>
    </source>
</reference>
<dbReference type="InterPro" id="IPR019009">
    <property type="entry name" value="SRP_receptor_beta_su"/>
</dbReference>
<evidence type="ECO:0000256" key="1">
    <source>
        <dbReference type="ARBA" id="ARBA00004389"/>
    </source>
</evidence>
<dbReference type="HOGENOM" id="CLU_046625_2_0_1"/>
<evidence type="ECO:0000256" key="10">
    <source>
        <dbReference type="ARBA" id="ARBA00023170"/>
    </source>
</evidence>
<keyword evidence="5" id="KW-0547">Nucleotide-binding</keyword>
<evidence type="ECO:0000256" key="6">
    <source>
        <dbReference type="ARBA" id="ARBA00022824"/>
    </source>
</evidence>
<reference evidence="14" key="1">
    <citation type="submission" date="2012-12" db="EMBL/GenBank/DDBJ databases">
        <authorList>
            <person name="Hellsten U."/>
            <person name="Grimwood J."/>
            <person name="Chapman J.A."/>
            <person name="Shapiro H."/>
            <person name="Aerts A."/>
            <person name="Otillar R.P."/>
            <person name="Terry A.Y."/>
            <person name="Boore J.L."/>
            <person name="Simakov O."/>
            <person name="Marletaz F."/>
            <person name="Cho S.-J."/>
            <person name="Edsinger-Gonzales E."/>
            <person name="Havlak P."/>
            <person name="Kuo D.-H."/>
            <person name="Larsson T."/>
            <person name="Lv J."/>
            <person name="Arendt D."/>
            <person name="Savage R."/>
            <person name="Osoegawa K."/>
            <person name="de Jong P."/>
            <person name="Lindberg D.R."/>
            <person name="Seaver E.C."/>
            <person name="Weisblat D.A."/>
            <person name="Putnam N.H."/>
            <person name="Grigoriev I.V."/>
            <person name="Rokhsar D.S."/>
        </authorList>
    </citation>
    <scope>NUCLEOTIDE SEQUENCE</scope>
    <source>
        <strain evidence="14">I ESC-2004</strain>
    </source>
</reference>
<dbReference type="AlphaFoldDB" id="R7TFD1"/>
<keyword evidence="8" id="KW-0342">GTP-binding</keyword>
<accession>R7TFD1</accession>
<keyword evidence="7 11" id="KW-1133">Transmembrane helix</keyword>
<dbReference type="GO" id="GO:0005525">
    <property type="term" value="F:GTP binding"/>
    <property type="evidence" value="ECO:0007669"/>
    <property type="project" value="UniProtKB-KW"/>
</dbReference>
<dbReference type="PANTHER" id="PTHR11711">
    <property type="entry name" value="ADP RIBOSYLATION FACTOR-RELATED"/>
    <property type="match status" value="1"/>
</dbReference>
<proteinExistence type="inferred from homology"/>
<evidence type="ECO:0000313" key="14">
    <source>
        <dbReference type="Proteomes" id="UP000014760"/>
    </source>
</evidence>
<organism evidence="12">
    <name type="scientific">Capitella teleta</name>
    <name type="common">Polychaete worm</name>
    <dbReference type="NCBI Taxonomy" id="283909"/>
    <lineage>
        <taxon>Eukaryota</taxon>
        <taxon>Metazoa</taxon>
        <taxon>Spiralia</taxon>
        <taxon>Lophotrochozoa</taxon>
        <taxon>Annelida</taxon>
        <taxon>Polychaeta</taxon>
        <taxon>Sedentaria</taxon>
        <taxon>Scolecida</taxon>
        <taxon>Capitellidae</taxon>
        <taxon>Capitella</taxon>
    </lineage>
</organism>
<dbReference type="EMBL" id="KB311222">
    <property type="protein sequence ID" value="ELT89726.1"/>
    <property type="molecule type" value="Genomic_DNA"/>
</dbReference>
<evidence type="ECO:0000256" key="4">
    <source>
        <dbReference type="ARBA" id="ARBA00022692"/>
    </source>
</evidence>
<dbReference type="GO" id="GO:0005789">
    <property type="term" value="C:endoplasmic reticulum membrane"/>
    <property type="evidence" value="ECO:0007669"/>
    <property type="project" value="UniProtKB-SubCell"/>
</dbReference>
<evidence type="ECO:0000256" key="11">
    <source>
        <dbReference type="SAM" id="Phobius"/>
    </source>
</evidence>
<dbReference type="InterPro" id="IPR027417">
    <property type="entry name" value="P-loop_NTPase"/>
</dbReference>
<keyword evidence="9 11" id="KW-0472">Membrane</keyword>
<dbReference type="OrthoDB" id="41266at2759"/>
<evidence type="ECO:0000256" key="3">
    <source>
        <dbReference type="ARBA" id="ARBA00020256"/>
    </source>
</evidence>
<evidence type="ECO:0000256" key="2">
    <source>
        <dbReference type="ARBA" id="ARBA00005619"/>
    </source>
</evidence>
<dbReference type="CDD" id="cd04105">
    <property type="entry name" value="SR_beta"/>
    <property type="match status" value="1"/>
</dbReference>
<dbReference type="FunCoup" id="R7TFD1">
    <property type="interactions" value="1534"/>
</dbReference>
<evidence type="ECO:0000256" key="7">
    <source>
        <dbReference type="ARBA" id="ARBA00022989"/>
    </source>
</evidence>
<sequence>MESLTRLAETVRSGVVEGDTTVIAVLVSIFIVILTTVTLIVRSLYSHKRTGILLVGLCDAGKTLIFSRLVSKRFVQTHTTIKQNSGVYSLRGEKSGKCLHILDLPGHERLRYQCLDQTKSLARGIVFVIDSLMFQRELKDVAEFLYVLLTDSVLAQHAPPILIACNKTDQALAKGSKVIQVQLEKEMNTLRMTKSAALSDSVGNSNTYLGKRGKDFSFADLKPFKVEFIECSARGSKDESLADLKGIEQWLLRLA</sequence>
<dbReference type="EMBL" id="AMQN01014740">
    <property type="status" value="NOT_ANNOTATED_CDS"/>
    <property type="molecule type" value="Genomic_DNA"/>
</dbReference>
<keyword evidence="4 11" id="KW-0812">Transmembrane</keyword>
<dbReference type="STRING" id="283909.R7TFD1"/>
<comment type="similarity">
    <text evidence="2">Belongs to the SRP receptor beta subunit family.</text>
</comment>
<name>R7TFD1_CAPTE</name>
<evidence type="ECO:0000313" key="12">
    <source>
        <dbReference type="EMBL" id="ELT89726.1"/>
    </source>
</evidence>